<organism evidence="4 5">
    <name type="scientific">Chryseobacterium arthrosphaerae</name>
    <dbReference type="NCBI Taxonomy" id="651561"/>
    <lineage>
        <taxon>Bacteria</taxon>
        <taxon>Pseudomonadati</taxon>
        <taxon>Bacteroidota</taxon>
        <taxon>Flavobacteriia</taxon>
        <taxon>Flavobacteriales</taxon>
        <taxon>Weeksellaceae</taxon>
        <taxon>Chryseobacterium group</taxon>
        <taxon>Chryseobacterium</taxon>
    </lineage>
</organism>
<keyword evidence="2" id="KW-0732">Signal</keyword>
<dbReference type="Pfam" id="PF13715">
    <property type="entry name" value="CarbopepD_reg_2"/>
    <property type="match status" value="1"/>
</dbReference>
<dbReference type="Gene3D" id="3.40.50.1820">
    <property type="entry name" value="alpha/beta hydrolase"/>
    <property type="match status" value="1"/>
</dbReference>
<reference evidence="5" key="1">
    <citation type="submission" date="2016-07" db="EMBL/GenBank/DDBJ databases">
        <authorList>
            <person name="Florea S."/>
            <person name="Webb J.S."/>
            <person name="Jaromczyk J."/>
            <person name="Schardl C.L."/>
        </authorList>
    </citation>
    <scope>NUCLEOTIDE SEQUENCE [LARGE SCALE GENOMIC DNA]</scope>
    <source>
        <strain evidence="5">CC-VM-7</strain>
    </source>
</reference>
<dbReference type="InterPro" id="IPR008969">
    <property type="entry name" value="CarboxyPept-like_regulatory"/>
</dbReference>
<protein>
    <recommendedName>
        <fullName evidence="3">AB hydrolase-1 domain-containing protein</fullName>
    </recommendedName>
</protein>
<gene>
    <name evidence="4" type="ORF">BBI00_13215</name>
</gene>
<evidence type="ECO:0000256" key="2">
    <source>
        <dbReference type="SAM" id="SignalP"/>
    </source>
</evidence>
<dbReference type="PANTHER" id="PTHR43433">
    <property type="entry name" value="HYDROLASE, ALPHA/BETA FOLD FAMILY PROTEIN"/>
    <property type="match status" value="1"/>
</dbReference>
<feature type="chain" id="PRO_5008621296" description="AB hydrolase-1 domain-containing protein" evidence="2">
    <location>
        <begin position="19"/>
        <end position="549"/>
    </location>
</feature>
<dbReference type="Proteomes" id="UP000093432">
    <property type="component" value="Unassembled WGS sequence"/>
</dbReference>
<evidence type="ECO:0000256" key="1">
    <source>
        <dbReference type="SAM" id="MobiDB-lite"/>
    </source>
</evidence>
<dbReference type="RefSeq" id="WP_065399205.1">
    <property type="nucleotide sequence ID" value="NZ_MAYG01000001.1"/>
</dbReference>
<evidence type="ECO:0000259" key="3">
    <source>
        <dbReference type="Pfam" id="PF00561"/>
    </source>
</evidence>
<name>A0A1B8ZUJ3_9FLAO</name>
<dbReference type="InterPro" id="IPR050471">
    <property type="entry name" value="AB_hydrolase"/>
</dbReference>
<proteinExistence type="predicted"/>
<dbReference type="SUPFAM" id="SSF49464">
    <property type="entry name" value="Carboxypeptidase regulatory domain-like"/>
    <property type="match status" value="1"/>
</dbReference>
<dbReference type="PRINTS" id="PR00111">
    <property type="entry name" value="ABHYDROLASE"/>
</dbReference>
<evidence type="ECO:0000313" key="5">
    <source>
        <dbReference type="Proteomes" id="UP000093432"/>
    </source>
</evidence>
<dbReference type="InterPro" id="IPR000073">
    <property type="entry name" value="AB_hydrolase_1"/>
</dbReference>
<feature type="signal peptide" evidence="2">
    <location>
        <begin position="1"/>
        <end position="18"/>
    </location>
</feature>
<dbReference type="STRING" id="651561.BBI00_13215"/>
<dbReference type="InterPro" id="IPR029058">
    <property type="entry name" value="AB_hydrolase_fold"/>
</dbReference>
<dbReference type="Gene3D" id="2.60.40.1120">
    <property type="entry name" value="Carboxypeptidase-like, regulatory domain"/>
    <property type="match status" value="1"/>
</dbReference>
<dbReference type="EMBL" id="MAYG01000001">
    <property type="protein sequence ID" value="OCA75234.1"/>
    <property type="molecule type" value="Genomic_DNA"/>
</dbReference>
<accession>A0A1B8ZUJ3</accession>
<comment type="caution">
    <text evidence="4">The sequence shown here is derived from an EMBL/GenBank/DDBJ whole genome shotgun (WGS) entry which is preliminary data.</text>
</comment>
<evidence type="ECO:0000313" key="4">
    <source>
        <dbReference type="EMBL" id="OCA75234.1"/>
    </source>
</evidence>
<dbReference type="Pfam" id="PF00561">
    <property type="entry name" value="Abhydrolase_1"/>
    <property type="match status" value="1"/>
</dbReference>
<feature type="region of interest" description="Disordered" evidence="1">
    <location>
        <begin position="274"/>
        <end position="293"/>
    </location>
</feature>
<feature type="domain" description="AB hydrolase-1" evidence="3">
    <location>
        <begin position="336"/>
        <end position="456"/>
    </location>
</feature>
<sequence length="549" mass="62516">MKKRNTLFFLCAASVLDAQVISGTIISKNENQPVPYVKIGVAKKTTGTISDGKGNFSIDLTSLDPGQKVKIEVPGYDLYEETVENFKKHDQQKIFLTERPKNIKEIAIRPKKLVDKNWGVNTKTKSVMYFVNPEFDRNKFLGETALEFNARKRSKIKNINLNIASFVSKEPVLMRYSIYSEKNGFPDKNILDEEITVELTEDMIKDGTYTLDVNDRNIWVQGRFFVGIQFLKAFEGRIKISAALFRTGFLREFYGDWQKMSIAAPAINIDVKMDKNGKDTGEDDRGYTDDSQEWLRDNSKNIEEASQSIYGKNETAGHYLALKDTDLYYEVYGEGKPLVLLHGNSGSIRDYYQQIPALAKQYKVIVVDTRGQGKSKDTSKRDFTYKLFADDVKALADHLKLDKINIAGWSDGGNTGLEFALKYPEKLNRLVIIGANAFPEGVQDQLMERFTTQMAQLNQMGAADTINERRLLKIMLTEPNISKKDLNRIKSPVLVIAGDKDVIKQDHTEMIARQIPDAEKIIYKDTTHMVPYERPDELNADILKFLEKN</sequence>
<dbReference type="PANTHER" id="PTHR43433:SF5">
    <property type="entry name" value="AB HYDROLASE-1 DOMAIN-CONTAINING PROTEIN"/>
    <property type="match status" value="1"/>
</dbReference>
<dbReference type="SUPFAM" id="SSF53474">
    <property type="entry name" value="alpha/beta-Hydrolases"/>
    <property type="match status" value="1"/>
</dbReference>
<dbReference type="AlphaFoldDB" id="A0A1B8ZUJ3"/>
<dbReference type="OrthoDB" id="2247630at2"/>